<dbReference type="Proteomes" id="UP001288944">
    <property type="component" value="Unassembled WGS sequence"/>
</dbReference>
<dbReference type="InterPro" id="IPR029442">
    <property type="entry name" value="GyrI-like"/>
</dbReference>
<dbReference type="AlphaFoldDB" id="A0AAW9K6S2"/>
<comment type="caution">
    <text evidence="2">The sequence shown here is derived from an EMBL/GenBank/DDBJ whole genome shotgun (WGS) entry which is preliminary data.</text>
</comment>
<dbReference type="Pfam" id="PF06445">
    <property type="entry name" value="GyrI-like"/>
    <property type="match status" value="1"/>
</dbReference>
<dbReference type="InterPro" id="IPR011256">
    <property type="entry name" value="Reg_factor_effector_dom_sf"/>
</dbReference>
<proteinExistence type="predicted"/>
<dbReference type="PANTHER" id="PTHR36444">
    <property type="entry name" value="TRANSCRIPTIONAL REGULATOR PROTEIN YOBU-RELATED"/>
    <property type="match status" value="1"/>
</dbReference>
<dbReference type="Gene3D" id="3.20.80.10">
    <property type="entry name" value="Regulatory factor, effector binding domain"/>
    <property type="match status" value="1"/>
</dbReference>
<gene>
    <name evidence="2" type="ORF">GNF83_19630</name>
</gene>
<evidence type="ECO:0000313" key="2">
    <source>
        <dbReference type="EMBL" id="MDZ7543344.1"/>
    </source>
</evidence>
<dbReference type="InterPro" id="IPR053182">
    <property type="entry name" value="YobU-like_regulator"/>
</dbReference>
<feature type="domain" description="GyrI-like small molecule binding" evidence="1">
    <location>
        <begin position="1"/>
        <end position="66"/>
    </location>
</feature>
<evidence type="ECO:0000259" key="1">
    <source>
        <dbReference type="Pfam" id="PF06445"/>
    </source>
</evidence>
<dbReference type="PANTHER" id="PTHR36444:SF3">
    <property type="entry name" value="TRANSCRIPTIONAL ACTIVATOR, PUTATIVE-RELATED"/>
    <property type="match status" value="1"/>
</dbReference>
<reference evidence="2" key="1">
    <citation type="submission" date="2019-11" db="EMBL/GenBank/DDBJ databases">
        <title>Characterization of Clostridium perfringens isolates from swine manure treated agricultural soils.</title>
        <authorList>
            <person name="Wushke S.T."/>
        </authorList>
    </citation>
    <scope>NUCLEOTIDE SEQUENCE</scope>
    <source>
        <strain evidence="2">X62</strain>
    </source>
</reference>
<dbReference type="SUPFAM" id="SSF55136">
    <property type="entry name" value="Probable bacterial effector-binding domain"/>
    <property type="match status" value="1"/>
</dbReference>
<protein>
    <submittedName>
        <fullName evidence="2">AraC family transcriptional regulator</fullName>
    </submittedName>
</protein>
<organism evidence="2 3">
    <name type="scientific">Clostridium perfringens</name>
    <dbReference type="NCBI Taxonomy" id="1502"/>
    <lineage>
        <taxon>Bacteria</taxon>
        <taxon>Bacillati</taxon>
        <taxon>Bacillota</taxon>
        <taxon>Clostridia</taxon>
        <taxon>Eubacteriales</taxon>
        <taxon>Clostridiaceae</taxon>
        <taxon>Clostridium</taxon>
    </lineage>
</organism>
<accession>A0AAW9K6S2</accession>
<name>A0AAW9K6S2_CLOPF</name>
<dbReference type="EMBL" id="WNUR01001083">
    <property type="protein sequence ID" value="MDZ7543344.1"/>
    <property type="molecule type" value="Genomic_DNA"/>
</dbReference>
<evidence type="ECO:0000313" key="3">
    <source>
        <dbReference type="Proteomes" id="UP001288944"/>
    </source>
</evidence>
<sequence>IHASRWAVFEVHGPMPDAMQNAWKQIFSEWFPSNSYQHTGAPGIEVYSDEDPSSPNLYSEIWIPIK</sequence>
<feature type="non-terminal residue" evidence="2">
    <location>
        <position position="1"/>
    </location>
</feature>